<keyword evidence="5" id="KW-1185">Reference proteome</keyword>
<dbReference type="InterPro" id="IPR019557">
    <property type="entry name" value="AminoTfrase-like_pln_mobile"/>
</dbReference>
<evidence type="ECO:0000313" key="4">
    <source>
        <dbReference type="EMBL" id="KAF7820640.1"/>
    </source>
</evidence>
<feature type="domain" description="Aminotransferase-like plant mobile" evidence="2">
    <location>
        <begin position="178"/>
        <end position="243"/>
    </location>
</feature>
<feature type="domain" description="DUF8040" evidence="3">
    <location>
        <begin position="1"/>
        <end position="33"/>
    </location>
</feature>
<evidence type="ECO:0000313" key="5">
    <source>
        <dbReference type="Proteomes" id="UP000634136"/>
    </source>
</evidence>
<protein>
    <submittedName>
        <fullName evidence="4">Serine/threonine-protein phosphatase 7 long form-like protein</fullName>
    </submittedName>
</protein>
<accession>A0A834WES6</accession>
<gene>
    <name evidence="4" type="ORF">G2W53_026095</name>
</gene>
<dbReference type="EMBL" id="JAAIUW010000008">
    <property type="protein sequence ID" value="KAF7820640.1"/>
    <property type="molecule type" value="Genomic_DNA"/>
</dbReference>
<feature type="region of interest" description="Disordered" evidence="1">
    <location>
        <begin position="368"/>
        <end position="441"/>
    </location>
</feature>
<reference evidence="4" key="1">
    <citation type="submission" date="2020-09" db="EMBL/GenBank/DDBJ databases">
        <title>Genome-Enabled Discovery of Anthraquinone Biosynthesis in Senna tora.</title>
        <authorList>
            <person name="Kang S.-H."/>
            <person name="Pandey R.P."/>
            <person name="Lee C.-M."/>
            <person name="Sim J.-S."/>
            <person name="Jeong J.-T."/>
            <person name="Choi B.-S."/>
            <person name="Jung M."/>
            <person name="Ginzburg D."/>
            <person name="Zhao K."/>
            <person name="Won S.Y."/>
            <person name="Oh T.-J."/>
            <person name="Yu Y."/>
            <person name="Kim N.-H."/>
            <person name="Lee O.R."/>
            <person name="Lee T.-H."/>
            <person name="Bashyal P."/>
            <person name="Kim T.-S."/>
            <person name="Lee W.-H."/>
            <person name="Kawkins C."/>
            <person name="Kim C.-K."/>
            <person name="Kim J.S."/>
            <person name="Ahn B.O."/>
            <person name="Rhee S.Y."/>
            <person name="Sohng J.K."/>
        </authorList>
    </citation>
    <scope>NUCLEOTIDE SEQUENCE</scope>
    <source>
        <tissue evidence="4">Leaf</tissue>
    </source>
</reference>
<evidence type="ECO:0000256" key="1">
    <source>
        <dbReference type="SAM" id="MobiDB-lite"/>
    </source>
</evidence>
<dbReference type="Pfam" id="PF26138">
    <property type="entry name" value="DUF8040"/>
    <property type="match status" value="1"/>
</dbReference>
<dbReference type="OrthoDB" id="1428937at2759"/>
<comment type="caution">
    <text evidence="4">The sequence shown here is derived from an EMBL/GenBank/DDBJ whole genome shotgun (WGS) entry which is preliminary data.</text>
</comment>
<proteinExistence type="predicted"/>
<dbReference type="Proteomes" id="UP000634136">
    <property type="component" value="Unassembled WGS sequence"/>
</dbReference>
<evidence type="ECO:0000259" key="2">
    <source>
        <dbReference type="Pfam" id="PF10536"/>
    </source>
</evidence>
<dbReference type="AlphaFoldDB" id="A0A834WES6"/>
<sequence>MIGHGATYWNVEENFQHSEETIHRQFHKVLKTVKKLGNDNIRPLDPMFRTASNHLMDDDRYWPYFKDCIVVIDVTHIFVHVPEEKLILFIGTKSHVSTNVMVVGHDTALSLASRAKKLHTLDLSCMAGRQRRRMIKPGPEDPSLLTLQTKHPERTLRFRRWRGFDGGRPPARYLMWSGFYGVSRLTNIGFEGGLVSALVERWRPETHTFHFPQGECTITLEDVAMQLGLPCGGIPAKPCVASRKFNQLNENDTEVEVQQFARAYILCLIGGMLMVDHSSHYVYLMYLSLLEDLQQAGTYSWGSAVLAHLYRELCNATNKNQKEIAGCQTLVHMWAWDRFRWLAPNPLPYHEPNEDEYVVPPPLGIRIDPAFQPQQPSDPPQISPDPDLNLQTNQTLDSARPLQVYSRRKAPPPTSELVQSSPSEPQDVEIIDSSSPHIHDYDVPIASRKDRLASVSDLGNTVALQSKPRYLACTVATYLLSHP</sequence>
<dbReference type="GO" id="GO:0010073">
    <property type="term" value="P:meristem maintenance"/>
    <property type="evidence" value="ECO:0007669"/>
    <property type="project" value="InterPro"/>
</dbReference>
<dbReference type="PANTHER" id="PTHR46033:SF8">
    <property type="entry name" value="PROTEIN MAINTENANCE OF MERISTEMS-LIKE"/>
    <property type="match status" value="1"/>
</dbReference>
<dbReference type="InterPro" id="IPR058353">
    <property type="entry name" value="DUF8040"/>
</dbReference>
<dbReference type="PANTHER" id="PTHR46033">
    <property type="entry name" value="PROTEIN MAIN-LIKE 2"/>
    <property type="match status" value="1"/>
</dbReference>
<dbReference type="Pfam" id="PF10536">
    <property type="entry name" value="PMD"/>
    <property type="match status" value="2"/>
</dbReference>
<evidence type="ECO:0000259" key="3">
    <source>
        <dbReference type="Pfam" id="PF26138"/>
    </source>
</evidence>
<dbReference type="InterPro" id="IPR044824">
    <property type="entry name" value="MAIN-like"/>
</dbReference>
<feature type="domain" description="Aminotransferase-like plant mobile" evidence="2">
    <location>
        <begin position="254"/>
        <end position="346"/>
    </location>
</feature>
<organism evidence="4 5">
    <name type="scientific">Senna tora</name>
    <dbReference type="NCBI Taxonomy" id="362788"/>
    <lineage>
        <taxon>Eukaryota</taxon>
        <taxon>Viridiplantae</taxon>
        <taxon>Streptophyta</taxon>
        <taxon>Embryophyta</taxon>
        <taxon>Tracheophyta</taxon>
        <taxon>Spermatophyta</taxon>
        <taxon>Magnoliopsida</taxon>
        <taxon>eudicotyledons</taxon>
        <taxon>Gunneridae</taxon>
        <taxon>Pentapetalae</taxon>
        <taxon>rosids</taxon>
        <taxon>fabids</taxon>
        <taxon>Fabales</taxon>
        <taxon>Fabaceae</taxon>
        <taxon>Caesalpinioideae</taxon>
        <taxon>Cassia clade</taxon>
        <taxon>Senna</taxon>
    </lineage>
</organism>
<name>A0A834WES6_9FABA</name>